<keyword evidence="2 5" id="KW-0378">Hydrolase</keyword>
<accession>A0A5N0EEH7</accession>
<dbReference type="InterPro" id="IPR029058">
    <property type="entry name" value="AB_hydrolase_fold"/>
</dbReference>
<dbReference type="RefSeq" id="WP_150403673.1">
    <property type="nucleotide sequence ID" value="NZ_VXLC01000008.1"/>
</dbReference>
<dbReference type="EMBL" id="VXLC01000008">
    <property type="protein sequence ID" value="KAA8887343.1"/>
    <property type="molecule type" value="Genomic_DNA"/>
</dbReference>
<comment type="similarity">
    <text evidence="1">Belongs to the 'GDXG' lipolytic enzyme family.</text>
</comment>
<evidence type="ECO:0000313" key="5">
    <source>
        <dbReference type="EMBL" id="KAA8887343.1"/>
    </source>
</evidence>
<dbReference type="AlphaFoldDB" id="A0A5N0EEH7"/>
<dbReference type="Gene3D" id="3.40.50.1820">
    <property type="entry name" value="alpha/beta hydrolase"/>
    <property type="match status" value="1"/>
</dbReference>
<organism evidence="5 6">
    <name type="scientific">Nocardia colli</name>
    <dbReference type="NCBI Taxonomy" id="2545717"/>
    <lineage>
        <taxon>Bacteria</taxon>
        <taxon>Bacillati</taxon>
        <taxon>Actinomycetota</taxon>
        <taxon>Actinomycetes</taxon>
        <taxon>Mycobacteriales</taxon>
        <taxon>Nocardiaceae</taxon>
        <taxon>Nocardia</taxon>
    </lineage>
</organism>
<evidence type="ECO:0000256" key="2">
    <source>
        <dbReference type="ARBA" id="ARBA00022801"/>
    </source>
</evidence>
<reference evidence="5 6" key="1">
    <citation type="submission" date="2019-09" db="EMBL/GenBank/DDBJ databases">
        <authorList>
            <person name="Wang X."/>
        </authorList>
    </citation>
    <scope>NUCLEOTIDE SEQUENCE [LARGE SCALE GENOMIC DNA]</scope>
    <source>
        <strain evidence="5 6">CICC 11023</strain>
    </source>
</reference>
<protein>
    <submittedName>
        <fullName evidence="5">Alpha/beta hydrolase</fullName>
    </submittedName>
</protein>
<sequence length="357" mass="39042">MPTTPRTLARPPASTVTIELPRRASLALRIAHPLSYATLRMGMNAIVALASRGIPFRDARNFHVSNLLDPLAAPLLPPRGTRTRSTLFERFRAEWVWHRDTPNPTEVKDSAILYFHGGGLVACGLNSHRRLVARIGRASGMPVFNVDYRQLPKGRLADTIQDCVESYEWLLAQGFPPERVIFAGDSAGGGLTFGLALAARERGLPMPAAIVAIAPWADYDRSRRDAHPNDRLDPMLSSAALALPARLGMWVDGALDPQLSPVNHHFTGLPPVFIQVGSTEVLLPDAEALAERCAEAGVPCTMQIWDKAIHVFHAAADLLPDARQAIGEIGAFNQRTIHGAVQRVPARRRFARRTRAA</sequence>
<evidence type="ECO:0000256" key="1">
    <source>
        <dbReference type="ARBA" id="ARBA00010515"/>
    </source>
</evidence>
<dbReference type="InterPro" id="IPR033140">
    <property type="entry name" value="Lipase_GDXG_put_SER_AS"/>
</dbReference>
<keyword evidence="6" id="KW-1185">Reference proteome</keyword>
<dbReference type="PROSITE" id="PS01174">
    <property type="entry name" value="LIPASE_GDXG_SER"/>
    <property type="match status" value="1"/>
</dbReference>
<dbReference type="InterPro" id="IPR013094">
    <property type="entry name" value="AB_hydrolase_3"/>
</dbReference>
<proteinExistence type="inferred from homology"/>
<gene>
    <name evidence="5" type="ORF">F3087_19495</name>
</gene>
<comment type="caution">
    <text evidence="5">The sequence shown here is derived from an EMBL/GenBank/DDBJ whole genome shotgun (WGS) entry which is preliminary data.</text>
</comment>
<dbReference type="InterPro" id="IPR050300">
    <property type="entry name" value="GDXG_lipolytic_enzyme"/>
</dbReference>
<dbReference type="Pfam" id="PF07859">
    <property type="entry name" value="Abhydrolase_3"/>
    <property type="match status" value="1"/>
</dbReference>
<dbReference type="SUPFAM" id="SSF53474">
    <property type="entry name" value="alpha/beta-Hydrolases"/>
    <property type="match status" value="1"/>
</dbReference>
<name>A0A5N0EEH7_9NOCA</name>
<evidence type="ECO:0000256" key="3">
    <source>
        <dbReference type="PROSITE-ProRule" id="PRU10038"/>
    </source>
</evidence>
<feature type="active site" evidence="3">
    <location>
        <position position="186"/>
    </location>
</feature>
<evidence type="ECO:0000259" key="4">
    <source>
        <dbReference type="Pfam" id="PF07859"/>
    </source>
</evidence>
<dbReference type="PANTHER" id="PTHR48081">
    <property type="entry name" value="AB HYDROLASE SUPERFAMILY PROTEIN C4A8.06C"/>
    <property type="match status" value="1"/>
</dbReference>
<dbReference type="GO" id="GO:0004806">
    <property type="term" value="F:triacylglycerol lipase activity"/>
    <property type="evidence" value="ECO:0007669"/>
    <property type="project" value="TreeGrafter"/>
</dbReference>
<dbReference type="Proteomes" id="UP000323876">
    <property type="component" value="Unassembled WGS sequence"/>
</dbReference>
<dbReference type="OrthoDB" id="128186at2"/>
<dbReference type="PANTHER" id="PTHR48081:SF30">
    <property type="entry name" value="ACETYL-HYDROLASE LIPR-RELATED"/>
    <property type="match status" value="1"/>
</dbReference>
<evidence type="ECO:0000313" key="6">
    <source>
        <dbReference type="Proteomes" id="UP000323876"/>
    </source>
</evidence>
<feature type="domain" description="Alpha/beta hydrolase fold-3" evidence="4">
    <location>
        <begin position="112"/>
        <end position="313"/>
    </location>
</feature>